<dbReference type="Gene3D" id="2.40.160.60">
    <property type="entry name" value="Outer membrane protein transport protein (OMPP1/FadL/TodX)"/>
    <property type="match status" value="1"/>
</dbReference>
<protein>
    <submittedName>
        <fullName evidence="2">Outer membrane protein transport protein (OMPP1/FadL/TodX)</fullName>
    </submittedName>
</protein>
<dbReference type="SUPFAM" id="SSF56935">
    <property type="entry name" value="Porins"/>
    <property type="match status" value="1"/>
</dbReference>
<feature type="signal peptide" evidence="1">
    <location>
        <begin position="1"/>
        <end position="20"/>
    </location>
</feature>
<keyword evidence="1" id="KW-0732">Signal</keyword>
<evidence type="ECO:0000256" key="1">
    <source>
        <dbReference type="SAM" id="SignalP"/>
    </source>
</evidence>
<organism evidence="2 3">
    <name type="scientific">Actibacterium lipolyticum</name>
    <dbReference type="NCBI Taxonomy" id="1524263"/>
    <lineage>
        <taxon>Bacteria</taxon>
        <taxon>Pseudomonadati</taxon>
        <taxon>Pseudomonadota</taxon>
        <taxon>Alphaproteobacteria</taxon>
        <taxon>Rhodobacterales</taxon>
        <taxon>Roseobacteraceae</taxon>
        <taxon>Actibacterium</taxon>
    </lineage>
</organism>
<dbReference type="EMBL" id="FXYE01000001">
    <property type="protein sequence ID" value="SMX35176.1"/>
    <property type="molecule type" value="Genomic_DNA"/>
</dbReference>
<evidence type="ECO:0000313" key="2">
    <source>
        <dbReference type="EMBL" id="SMX35176.1"/>
    </source>
</evidence>
<dbReference type="AlphaFoldDB" id="A0A238JZQ0"/>
<accession>A0A238JZQ0</accession>
<keyword evidence="3" id="KW-1185">Reference proteome</keyword>
<dbReference type="OrthoDB" id="6679728at2"/>
<reference evidence="3" key="1">
    <citation type="submission" date="2017-05" db="EMBL/GenBank/DDBJ databases">
        <authorList>
            <person name="Rodrigo-Torres L."/>
            <person name="Arahal R. D."/>
            <person name="Lucena T."/>
        </authorList>
    </citation>
    <scope>NUCLEOTIDE SEQUENCE [LARGE SCALE GENOMIC DNA]</scope>
    <source>
        <strain evidence="3">CECT 8621</strain>
    </source>
</reference>
<evidence type="ECO:0000313" key="3">
    <source>
        <dbReference type="Proteomes" id="UP000202922"/>
    </source>
</evidence>
<proteinExistence type="predicted"/>
<dbReference type="RefSeq" id="WP_093966769.1">
    <property type="nucleotide sequence ID" value="NZ_FXYE01000001.1"/>
</dbReference>
<gene>
    <name evidence="2" type="ORF">COL8621_01687</name>
</gene>
<sequence length="369" mass="38366">MHRLLGGAALSALCAGSALAGGVERSSQSTAILFEQGTHAELTFGVVAPDVSGKQVGDIGFLGVQDGSSTGNVAGSYLSASAGFKTSLSDEIDVALIIDSPIGADVDYSEPLYLYGVGAGSQASIDSTALTALVRYKLPSNFSVFGGLRNQTTSGEVSLFTGYTMETTTESDLGYVVGAAWEKPEIAARVALTYNSSITHEFTATEGASTTTFSTENPQSVNLEFQTGVAADTLLFGSVRWVDWTNFDISPDGYAALTGGDSLVSYSEDSITYNLGLGRRFNETWSGALTLGYEEAQGGFAANLGPTDGYTSIGMAVSYTEGNMTITGGARYIWIGDAETESPLIPGATQGDFTDNNGVAVGVKMAYKF</sequence>
<name>A0A238JZQ0_9RHOB</name>
<feature type="chain" id="PRO_5012647139" evidence="1">
    <location>
        <begin position="21"/>
        <end position="369"/>
    </location>
</feature>
<dbReference type="Proteomes" id="UP000202922">
    <property type="component" value="Unassembled WGS sequence"/>
</dbReference>